<dbReference type="PANTHER" id="PTHR35936:SF34">
    <property type="entry name" value="ABC TRANSPORTER EXTRACELLULAR-BINDING PROTEIN YCKB-RELATED"/>
    <property type="match status" value="1"/>
</dbReference>
<dbReference type="RefSeq" id="WP_053400711.1">
    <property type="nucleotide sequence ID" value="NZ_JAUKEN010000002.1"/>
</dbReference>
<evidence type="ECO:0000256" key="5">
    <source>
        <dbReference type="ARBA" id="ARBA00023288"/>
    </source>
</evidence>
<dbReference type="SUPFAM" id="SSF53850">
    <property type="entry name" value="Periplasmic binding protein-like II"/>
    <property type="match status" value="1"/>
</dbReference>
<organism evidence="9 10">
    <name type="scientific">Priestia koreensis</name>
    <dbReference type="NCBI Taxonomy" id="284581"/>
    <lineage>
        <taxon>Bacteria</taxon>
        <taxon>Bacillati</taxon>
        <taxon>Bacillota</taxon>
        <taxon>Bacilli</taxon>
        <taxon>Bacillales</taxon>
        <taxon>Bacillaceae</taxon>
        <taxon>Priestia</taxon>
    </lineage>
</organism>
<protein>
    <recommendedName>
        <fullName evidence="8">Solute-binding protein family 3/N-terminal domain-containing protein</fullName>
    </recommendedName>
</protein>
<sequence length="265" mass="29230">MKKLLSMLVVISSLVLVLAACGTSDKSDNAGADLYKEVKKSGELKIGTEGTYPPFTFNKGGKLTGFDVDIAREVAKRLGVKPVFVQTQWDSLFAGLNAKRFDVIANEVGIRKDRQKKYDFSDPYISSAAVLVTAKNNKDIKDFKDLKGKKAAQSLTSNYRKIAEDNGADIVGIEGLTQSMDLITQGRVDATVNDKLAILDYLNRKPNSAVKIVKEEKDSAESAFLFRKDSDKLVKEVNKALADMKKDGTYEKISKKWFGEDVSPK</sequence>
<reference evidence="10" key="1">
    <citation type="submission" date="2015-08" db="EMBL/GenBank/DDBJ databases">
        <title>Fjat-14210 dsm16467.</title>
        <authorList>
            <person name="Liu B."/>
            <person name="Wang J."/>
            <person name="Zhu Y."/>
            <person name="Liu G."/>
            <person name="Chen Q."/>
            <person name="Chen Z."/>
            <person name="Lan J."/>
            <person name="Che J."/>
            <person name="Ge C."/>
            <person name="Shi H."/>
            <person name="Pan Z."/>
            <person name="Liu X."/>
        </authorList>
    </citation>
    <scope>NUCLEOTIDE SEQUENCE [LARGE SCALE GENOMIC DNA]</scope>
    <source>
        <strain evidence="10">DSM 16467</strain>
    </source>
</reference>
<dbReference type="PROSITE" id="PS01039">
    <property type="entry name" value="SBP_BACTERIAL_3"/>
    <property type="match status" value="1"/>
</dbReference>
<dbReference type="AlphaFoldDB" id="A0A0M0L7W6"/>
<dbReference type="Proteomes" id="UP000037558">
    <property type="component" value="Unassembled WGS sequence"/>
</dbReference>
<dbReference type="OrthoDB" id="8613538at2"/>
<keyword evidence="10" id="KW-1185">Reference proteome</keyword>
<dbReference type="PANTHER" id="PTHR35936">
    <property type="entry name" value="MEMBRANE-BOUND LYTIC MUREIN TRANSGLYCOSYLASE F"/>
    <property type="match status" value="1"/>
</dbReference>
<dbReference type="STRING" id="284581.AMD01_07155"/>
<keyword evidence="5" id="KW-0449">Lipoprotein</keyword>
<dbReference type="Gene3D" id="3.40.190.10">
    <property type="entry name" value="Periplasmic binding protein-like II"/>
    <property type="match status" value="2"/>
</dbReference>
<feature type="domain" description="Solute-binding protein family 3/N-terminal" evidence="8">
    <location>
        <begin position="43"/>
        <end position="261"/>
    </location>
</feature>
<evidence type="ECO:0000256" key="6">
    <source>
        <dbReference type="RuleBase" id="RU003744"/>
    </source>
</evidence>
<evidence type="ECO:0000259" key="8">
    <source>
        <dbReference type="SMART" id="SM00062"/>
    </source>
</evidence>
<comment type="similarity">
    <text evidence="2 6">Belongs to the bacterial solute-binding protein 3 family.</text>
</comment>
<evidence type="ECO:0000256" key="4">
    <source>
        <dbReference type="ARBA" id="ARBA00023139"/>
    </source>
</evidence>
<evidence type="ECO:0000256" key="1">
    <source>
        <dbReference type="ARBA" id="ARBA00004196"/>
    </source>
</evidence>
<keyword evidence="4" id="KW-0564">Palmitate</keyword>
<dbReference type="PATRIC" id="fig|284581.3.peg.1312"/>
<dbReference type="GO" id="GO:0030313">
    <property type="term" value="C:cell envelope"/>
    <property type="evidence" value="ECO:0007669"/>
    <property type="project" value="UniProtKB-SubCell"/>
</dbReference>
<comment type="subcellular location">
    <subcellularLocation>
        <location evidence="1">Cell envelope</location>
    </subcellularLocation>
</comment>
<dbReference type="Pfam" id="PF00497">
    <property type="entry name" value="SBP_bac_3"/>
    <property type="match status" value="1"/>
</dbReference>
<feature type="signal peptide" evidence="7">
    <location>
        <begin position="1"/>
        <end position="19"/>
    </location>
</feature>
<dbReference type="EMBL" id="LILC01000010">
    <property type="protein sequence ID" value="KOO47124.1"/>
    <property type="molecule type" value="Genomic_DNA"/>
</dbReference>
<evidence type="ECO:0000313" key="10">
    <source>
        <dbReference type="Proteomes" id="UP000037558"/>
    </source>
</evidence>
<dbReference type="InterPro" id="IPR018313">
    <property type="entry name" value="SBP_3_CS"/>
</dbReference>
<comment type="caution">
    <text evidence="9">The sequence shown here is derived from an EMBL/GenBank/DDBJ whole genome shotgun (WGS) entry which is preliminary data.</text>
</comment>
<evidence type="ECO:0000256" key="7">
    <source>
        <dbReference type="SAM" id="SignalP"/>
    </source>
</evidence>
<evidence type="ECO:0000256" key="3">
    <source>
        <dbReference type="ARBA" id="ARBA00022729"/>
    </source>
</evidence>
<dbReference type="CDD" id="cd13711">
    <property type="entry name" value="PBP2_Ngo0372_TcyA"/>
    <property type="match status" value="1"/>
</dbReference>
<name>A0A0M0L7W6_9BACI</name>
<dbReference type="SMART" id="SM00062">
    <property type="entry name" value="PBPb"/>
    <property type="match status" value="1"/>
</dbReference>
<accession>A0A0M0L7W6</accession>
<evidence type="ECO:0000256" key="2">
    <source>
        <dbReference type="ARBA" id="ARBA00010333"/>
    </source>
</evidence>
<dbReference type="InterPro" id="IPR001638">
    <property type="entry name" value="Solute-binding_3/MltF_N"/>
</dbReference>
<keyword evidence="3 7" id="KW-0732">Signal</keyword>
<gene>
    <name evidence="9" type="ORF">AMD01_07155</name>
</gene>
<dbReference type="PROSITE" id="PS51257">
    <property type="entry name" value="PROKAR_LIPOPROTEIN"/>
    <property type="match status" value="1"/>
</dbReference>
<evidence type="ECO:0000313" key="9">
    <source>
        <dbReference type="EMBL" id="KOO47124.1"/>
    </source>
</evidence>
<feature type="chain" id="PRO_5038467297" description="Solute-binding protein family 3/N-terminal domain-containing protein" evidence="7">
    <location>
        <begin position="20"/>
        <end position="265"/>
    </location>
</feature>
<proteinExistence type="inferred from homology"/>